<dbReference type="EMBL" id="JAUTBF010000001">
    <property type="protein sequence ID" value="MDQ1121618.1"/>
    <property type="molecule type" value="Genomic_DNA"/>
</dbReference>
<keyword evidence="4" id="KW-1185">Reference proteome</keyword>
<sequence length="111" mass="12157">MSGRPDPIGKNDLSGQFAIAAAAPLLAFGPWGWAALVAVVVVVALVAIASTLGFQRGLSTMFSRKQNGSTPKEHTKGARPSTLNKHQKGQTRKDQKFIDKKRQKPKWRNYK</sequence>
<evidence type="ECO:0000313" key="4">
    <source>
        <dbReference type="Proteomes" id="UP001226691"/>
    </source>
</evidence>
<gene>
    <name evidence="3" type="ORF">QE412_000191</name>
</gene>
<protein>
    <submittedName>
        <fullName evidence="3">Uncharacterized protein</fullName>
    </submittedName>
</protein>
<keyword evidence="2" id="KW-0812">Transmembrane</keyword>
<keyword evidence="2" id="KW-0472">Membrane</keyword>
<comment type="caution">
    <text evidence="3">The sequence shown here is derived from an EMBL/GenBank/DDBJ whole genome shotgun (WGS) entry which is preliminary data.</text>
</comment>
<evidence type="ECO:0000256" key="1">
    <source>
        <dbReference type="SAM" id="MobiDB-lite"/>
    </source>
</evidence>
<proteinExistence type="predicted"/>
<evidence type="ECO:0000313" key="3">
    <source>
        <dbReference type="EMBL" id="MDQ1121618.1"/>
    </source>
</evidence>
<keyword evidence="2" id="KW-1133">Transmembrane helix</keyword>
<organism evidence="3 4">
    <name type="scientific">Microbacterium trichothecenolyticum</name>
    <name type="common">Aureobacterium trichothecenolyticum</name>
    <dbReference type="NCBI Taxonomy" id="69370"/>
    <lineage>
        <taxon>Bacteria</taxon>
        <taxon>Bacillati</taxon>
        <taxon>Actinomycetota</taxon>
        <taxon>Actinomycetes</taxon>
        <taxon>Micrococcales</taxon>
        <taxon>Microbacteriaceae</taxon>
        <taxon>Microbacterium</taxon>
    </lineage>
</organism>
<feature type="compositionally biased region" description="Basic and acidic residues" evidence="1">
    <location>
        <begin position="91"/>
        <end position="100"/>
    </location>
</feature>
<feature type="transmembrane region" description="Helical" evidence="2">
    <location>
        <begin position="31"/>
        <end position="54"/>
    </location>
</feature>
<feature type="region of interest" description="Disordered" evidence="1">
    <location>
        <begin position="62"/>
        <end position="111"/>
    </location>
</feature>
<dbReference type="Proteomes" id="UP001226691">
    <property type="component" value="Unassembled WGS sequence"/>
</dbReference>
<name>A0ABU0TPL5_MICTR</name>
<feature type="compositionally biased region" description="Basic residues" evidence="1">
    <location>
        <begin position="101"/>
        <end position="111"/>
    </location>
</feature>
<accession>A0ABU0TPL5</accession>
<evidence type="ECO:0000256" key="2">
    <source>
        <dbReference type="SAM" id="Phobius"/>
    </source>
</evidence>
<reference evidence="3 4" key="1">
    <citation type="submission" date="2023-07" db="EMBL/GenBank/DDBJ databases">
        <title>Functional and genomic diversity of the sorghum phyllosphere microbiome.</title>
        <authorList>
            <person name="Shade A."/>
        </authorList>
    </citation>
    <scope>NUCLEOTIDE SEQUENCE [LARGE SCALE GENOMIC DNA]</scope>
    <source>
        <strain evidence="3 4">SORGH_AS_1207</strain>
    </source>
</reference>